<accession>A0AAE3K2J8</accession>
<dbReference type="AlphaFoldDB" id="A0AAE3K2J8"/>
<dbReference type="EMBL" id="JZWS02000023">
    <property type="protein sequence ID" value="MCL7344676.1"/>
    <property type="molecule type" value="Genomic_DNA"/>
</dbReference>
<comment type="caution">
    <text evidence="2">The sequence shown here is derived from an EMBL/GenBank/DDBJ whole genome shotgun (WGS) entry which is preliminary data.</text>
</comment>
<evidence type="ECO:0000256" key="1">
    <source>
        <dbReference type="SAM" id="Phobius"/>
    </source>
</evidence>
<proteinExistence type="predicted"/>
<organism evidence="2">
    <name type="scientific">Candidatus Aramenus sulfurataquae</name>
    <dbReference type="NCBI Taxonomy" id="1326980"/>
    <lineage>
        <taxon>Archaea</taxon>
        <taxon>Thermoproteota</taxon>
        <taxon>Thermoprotei</taxon>
        <taxon>Sulfolobales</taxon>
        <taxon>Sulfolobaceae</taxon>
        <taxon>Candidatus Aramenus</taxon>
    </lineage>
</organism>
<name>A0AAE3K2J8_9CREN</name>
<feature type="transmembrane region" description="Helical" evidence="1">
    <location>
        <begin position="14"/>
        <end position="35"/>
    </location>
</feature>
<dbReference type="InterPro" id="IPR009272">
    <property type="entry name" value="DUF929"/>
</dbReference>
<keyword evidence="1" id="KW-0472">Membrane</keyword>
<gene>
    <name evidence="2" type="ORF">TQ35_008910</name>
</gene>
<sequence length="260" mass="28985">MTAKKRKEKKESKLIYVPFVLLAVFIALFFSLPYLHQSSSSSTVTQADSFGTLIKVSNKGYSNSTHVYFISWYGCPFGATLSWPLYLALSHYGYLNVSTHYSIIESDIGAPVPGLIFNGFVPNSTVQFTYLYIYNQYLNATPSGQPIPESQLIQVGLQEINSSLPSWIGALIYQWEVENPNFGFPQPIALLDNHIPSTLIITGPNGTWLMVGYPYMLTPQELLQINPSPTSLYQQIKSGNVPPQIAQAENYILQVISEAQ</sequence>
<reference evidence="2" key="1">
    <citation type="submission" date="2022-05" db="EMBL/GenBank/DDBJ databases">
        <title>Metagenome Sequencing of an Archaeal-Dominated Microbial Community from a Hot Spring at the Los Azufres Geothermal Field, Mexico.</title>
        <authorList>
            <person name="Marin-Paredes R."/>
            <person name="Martinez-Romero E."/>
            <person name="Servin-Garciduenas L.E."/>
        </authorList>
    </citation>
    <scope>NUCLEOTIDE SEQUENCE</scope>
    <source>
        <strain evidence="2">AZ1-454</strain>
    </source>
</reference>
<dbReference type="Pfam" id="PF06053">
    <property type="entry name" value="DUF929"/>
    <property type="match status" value="1"/>
</dbReference>
<protein>
    <submittedName>
        <fullName evidence="2">DUF929 domain-containing protein</fullName>
    </submittedName>
</protein>
<keyword evidence="1" id="KW-0812">Transmembrane</keyword>
<keyword evidence="1" id="KW-1133">Transmembrane helix</keyword>
<evidence type="ECO:0000313" key="2">
    <source>
        <dbReference type="EMBL" id="MCL7344676.1"/>
    </source>
</evidence>